<keyword evidence="2" id="KW-1185">Reference proteome</keyword>
<dbReference type="InterPro" id="IPR024855">
    <property type="entry name" value="UNC79"/>
</dbReference>
<sequence length="469" mass="53309">MLQADDSTPLIRCMLAYLQFDQLNIRQDVIKMFYGLAHWGSSISNKDDFVTKCMPQLIPCIWELLTPTYDHLSDINLGLLMKLISVDVRYFQACVFKIFEDANWEVRYQGLDNLFGLFTKMDAAFQTEWLPLLSYLGPVFSYFVGCLWDKEEYVRSKAYALIRTFGTLHLRSAFRCWEAYFLTATDRQKMSLVSLMTQLNALFPDWQVLQWESLLEALENKSPQFVDDILGDNDDNGYSPSLEQDDAAAAAGNVHNTTESAESENVKVLMLTLALQMLSNHLSIEPAQILRLKFILVQQMGFQNCQLFTSEGSGSGGVGGEITVEFGMLHYNPRDPARVAVMISCSRGLKKIMDSFAPLPAETVAAMASDSLKHSRMNLSENSSPGVHFIDVVLKMMNSGVDLPKLGHMMLKAWLEIVLIVVYKHNILEREHEQHIVTCMKQTIDLLTEDIDEENKLLILEILKCLLRR</sequence>
<protein>
    <submittedName>
        <fullName evidence="1">Uncharacterized protein</fullName>
    </submittedName>
</protein>
<dbReference type="Gene3D" id="1.25.10.10">
    <property type="entry name" value="Leucine-rich Repeat Variant"/>
    <property type="match status" value="1"/>
</dbReference>
<dbReference type="OrthoDB" id="6270916at2759"/>
<dbReference type="Proteomes" id="UP000054107">
    <property type="component" value="Unassembled WGS sequence"/>
</dbReference>
<accession>A0A0B7NNA3</accession>
<name>A0A0B7NNA3_9FUNG</name>
<dbReference type="InterPro" id="IPR016024">
    <property type="entry name" value="ARM-type_fold"/>
</dbReference>
<gene>
    <name evidence="1" type="primary">PARPA_10675.1 scaffold 41646</name>
</gene>
<dbReference type="InterPro" id="IPR011989">
    <property type="entry name" value="ARM-like"/>
</dbReference>
<evidence type="ECO:0000313" key="2">
    <source>
        <dbReference type="Proteomes" id="UP000054107"/>
    </source>
</evidence>
<dbReference type="STRING" id="35722.A0A0B7NNA3"/>
<dbReference type="AlphaFoldDB" id="A0A0B7NNA3"/>
<proteinExistence type="predicted"/>
<reference evidence="1 2" key="1">
    <citation type="submission" date="2014-09" db="EMBL/GenBank/DDBJ databases">
        <authorList>
            <person name="Ellenberger Sabrina"/>
        </authorList>
    </citation>
    <scope>NUCLEOTIDE SEQUENCE [LARGE SCALE GENOMIC DNA]</scope>
    <source>
        <strain evidence="1 2">CBS 412.66</strain>
    </source>
</reference>
<dbReference type="PANTHER" id="PTHR21696">
    <property type="entry name" value="PROTEIN UNC-79 HOMOLOG"/>
    <property type="match status" value="1"/>
</dbReference>
<evidence type="ECO:0000313" key="1">
    <source>
        <dbReference type="EMBL" id="CEP16409.1"/>
    </source>
</evidence>
<dbReference type="PANTHER" id="PTHR21696:SF2">
    <property type="entry name" value="PROTEIN UNC-79 HOMOLOG"/>
    <property type="match status" value="1"/>
</dbReference>
<dbReference type="SUPFAM" id="SSF48371">
    <property type="entry name" value="ARM repeat"/>
    <property type="match status" value="1"/>
</dbReference>
<organism evidence="1 2">
    <name type="scientific">Parasitella parasitica</name>
    <dbReference type="NCBI Taxonomy" id="35722"/>
    <lineage>
        <taxon>Eukaryota</taxon>
        <taxon>Fungi</taxon>
        <taxon>Fungi incertae sedis</taxon>
        <taxon>Mucoromycota</taxon>
        <taxon>Mucoromycotina</taxon>
        <taxon>Mucoromycetes</taxon>
        <taxon>Mucorales</taxon>
        <taxon>Mucorineae</taxon>
        <taxon>Mucoraceae</taxon>
        <taxon>Parasitella</taxon>
    </lineage>
</organism>
<dbReference type="EMBL" id="LN733157">
    <property type="protein sequence ID" value="CEP16409.1"/>
    <property type="molecule type" value="Genomic_DNA"/>
</dbReference>